<evidence type="ECO:0008006" key="4">
    <source>
        <dbReference type="Google" id="ProtNLM"/>
    </source>
</evidence>
<evidence type="ECO:0000256" key="1">
    <source>
        <dbReference type="SAM" id="MobiDB-lite"/>
    </source>
</evidence>
<name>A0A1C0YIE0_9BACL</name>
<accession>A0A1C0YIE0</accession>
<feature type="compositionally biased region" description="Polar residues" evidence="1">
    <location>
        <begin position="95"/>
        <end position="105"/>
    </location>
</feature>
<dbReference type="RefSeq" id="WP_066544102.1">
    <property type="nucleotide sequence ID" value="NZ_MASJ01000007.1"/>
</dbReference>
<dbReference type="Proteomes" id="UP000093199">
    <property type="component" value="Unassembled WGS sequence"/>
</dbReference>
<dbReference type="EMBL" id="MASJ01000007">
    <property type="protein sequence ID" value="OCS86913.1"/>
    <property type="molecule type" value="Genomic_DNA"/>
</dbReference>
<evidence type="ECO:0000313" key="2">
    <source>
        <dbReference type="EMBL" id="OCS86913.1"/>
    </source>
</evidence>
<feature type="region of interest" description="Disordered" evidence="1">
    <location>
        <begin position="95"/>
        <end position="114"/>
    </location>
</feature>
<proteinExistence type="predicted"/>
<keyword evidence="3" id="KW-1185">Reference proteome</keyword>
<dbReference type="AlphaFoldDB" id="A0A1C0YIE0"/>
<dbReference type="STRING" id="33978.A6M13_11990"/>
<evidence type="ECO:0000313" key="3">
    <source>
        <dbReference type="Proteomes" id="UP000093199"/>
    </source>
</evidence>
<gene>
    <name evidence="2" type="ORF">A6M13_11990</name>
</gene>
<reference evidence="2 3" key="1">
    <citation type="submission" date="2016-07" db="EMBL/GenBank/DDBJ databases">
        <title>Caryophanon tenue genome sequencing.</title>
        <authorList>
            <person name="Verma A."/>
            <person name="Pal Y."/>
            <person name="Krishnamurthi S."/>
        </authorList>
    </citation>
    <scope>NUCLEOTIDE SEQUENCE [LARGE SCALE GENOMIC DNA]</scope>
    <source>
        <strain evidence="2 3">DSM 14152</strain>
    </source>
</reference>
<organism evidence="2 3">
    <name type="scientific">Caryophanon tenue</name>
    <dbReference type="NCBI Taxonomy" id="33978"/>
    <lineage>
        <taxon>Bacteria</taxon>
        <taxon>Bacillati</taxon>
        <taxon>Bacillota</taxon>
        <taxon>Bacilli</taxon>
        <taxon>Bacillales</taxon>
        <taxon>Caryophanaceae</taxon>
        <taxon>Caryophanon</taxon>
    </lineage>
</organism>
<comment type="caution">
    <text evidence="2">The sequence shown here is derived from an EMBL/GenBank/DDBJ whole genome shotgun (WGS) entry which is preliminary data.</text>
</comment>
<dbReference type="OrthoDB" id="2353585at2"/>
<sequence>MGQNKLVKSVIIGAVVGGIISMFDRATRESTVATVKTTTERAKYYAQNRDEFMELIEGKVAQAQSLYDTAQTNITKLVENADQLKDLPQTIQSMVGDTKQAFSSESTHDTHNNQ</sequence>
<protein>
    <recommendedName>
        <fullName evidence="4">YtxH domain-containing protein</fullName>
    </recommendedName>
</protein>